<evidence type="ECO:0000256" key="2">
    <source>
        <dbReference type="SAM" id="Phobius"/>
    </source>
</evidence>
<feature type="compositionally biased region" description="Low complexity" evidence="1">
    <location>
        <begin position="659"/>
        <end position="707"/>
    </location>
</feature>
<feature type="transmembrane region" description="Helical" evidence="2">
    <location>
        <begin position="213"/>
        <end position="235"/>
    </location>
</feature>
<feature type="transmembrane region" description="Helical" evidence="2">
    <location>
        <begin position="285"/>
        <end position="304"/>
    </location>
</feature>
<name>A0A3B6PDZ9_WHEAT</name>
<feature type="transmembrane region" description="Helical" evidence="2">
    <location>
        <begin position="368"/>
        <end position="388"/>
    </location>
</feature>
<sequence>MAPDSSIIFELRKYVMFMAILTATVTYVAGLNPPGGVWLRTEDDHLAGNQILVVTDHQRYNAFYYSNGTAFMASVVAILLLLLLERKMDKLRLLVVLRYVMVLDLFALLVAYTAGASRGTATTVFASMLASKVFVYVTGYAAPHLLGSIPDHDELSLEAKSRLVQRRKILILFCIFAATVTYTAGLNPPGGFWADAKEAGHRPGSPVMHSRRFMAFFICNTVTFIASLMAMLMLLTTIRSEFRQGAEFAHIRRWWYVLYGEILATLLGLLVAYALGSCRKTHSTIYVFCLVLPVLLYTLIQLLIQRYCWDKLVGLAKKIQRHLTCCWTGLSSGFNLCWNGLRSCWTDPIQQNARRQDNSGTGTAPAQMAHTMVLLLATLAVTITYQAGMNPPGGFWPDDGDGHKGGDPILLTTHLGRYRAFFYCNTVALVASIVVIFMVLNSHVRIAVHKHHALEAAMLLDLLSLTAAYAVGCGRDVDTSLRLIAVGGAILAYVVIHIVFFTLETTRSEEPAVMKKKRKLLLLFAILVVTITYQAGLTPPGSFWLKGDSAGYPVISSNYPGRYTAFFYCNAASFMSSVVIIILLVNPHMYELGIKCHALYLCAVSGLVGLISAYAAGSSRHMRTSIFVVALAGAVVVFIVLLLLALKFLFPTPAAAPDPEATQPASVAPEQETTAPATADPDATQPATVAPEQETTAPAPAAPGQETIRPAPAAEGQTDKYTRRKCLMLVSILVASVTYQAGLNPPGGVWPDSIDGHAAGGPVLHDSNKRRYHFFFYSNSVSFLAAIVVIFLLQLDELLGVGSEGLLRVAQSSILLALLGLLFAYASGSSREWDTFGHMVALTVVVLLYIAIHVLLSCRHDNSSHNPSADRSITRERVLPTDAYQEPSVGGMSVVSGD</sequence>
<dbReference type="Gramene" id="TraesNOR6B03G03451980.1">
    <property type="protein sequence ID" value="TraesNOR6B03G03451980.1"/>
    <property type="gene ID" value="TraesNOR6B03G03451980"/>
</dbReference>
<feature type="transmembrane region" description="Helical" evidence="2">
    <location>
        <begin position="598"/>
        <end position="616"/>
    </location>
</feature>
<evidence type="ECO:0000259" key="3">
    <source>
        <dbReference type="Pfam" id="PF13962"/>
    </source>
</evidence>
<dbReference type="Proteomes" id="UP000019116">
    <property type="component" value="Chromosome 6B"/>
</dbReference>
<evidence type="ECO:0000313" key="5">
    <source>
        <dbReference type="Proteomes" id="UP000019116"/>
    </source>
</evidence>
<feature type="transmembrane region" description="Helical" evidence="2">
    <location>
        <begin position="96"/>
        <end position="115"/>
    </location>
</feature>
<evidence type="ECO:0000256" key="1">
    <source>
        <dbReference type="SAM" id="MobiDB-lite"/>
    </source>
</evidence>
<dbReference type="Pfam" id="PF13962">
    <property type="entry name" value="PGG"/>
    <property type="match status" value="5"/>
</dbReference>
<dbReference type="InterPro" id="IPR026961">
    <property type="entry name" value="PGG_dom"/>
</dbReference>
<feature type="domain" description="PGG" evidence="3">
    <location>
        <begin position="369"/>
        <end position="473"/>
    </location>
</feature>
<dbReference type="GeneID" id="123133024"/>
<dbReference type="Gramene" id="TraesCS6B03G0003300.1">
    <property type="protein sequence ID" value="TraesCS6B03G0003300.1.CDS"/>
    <property type="gene ID" value="TraesCS6B03G0003300"/>
</dbReference>
<keyword evidence="2" id="KW-0472">Membrane</keyword>
<protein>
    <recommendedName>
        <fullName evidence="3">PGG domain-containing protein</fullName>
    </recommendedName>
</protein>
<reference evidence="4" key="1">
    <citation type="submission" date="2018-08" db="EMBL/GenBank/DDBJ databases">
        <authorList>
            <person name="Rossello M."/>
        </authorList>
    </citation>
    <scope>NUCLEOTIDE SEQUENCE [LARGE SCALE GENOMIC DNA]</scope>
    <source>
        <strain evidence="4">cv. Chinese Spring</strain>
    </source>
</reference>
<dbReference type="Gramene" id="TraesCS6B02G003300.1">
    <property type="protein sequence ID" value="TraesCS6B02G003300.1"/>
    <property type="gene ID" value="TraesCS6B02G003300"/>
</dbReference>
<feature type="transmembrane region" description="Helical" evidence="2">
    <location>
        <begin position="420"/>
        <end position="440"/>
    </location>
</feature>
<organism evidence="4">
    <name type="scientific">Triticum aestivum</name>
    <name type="common">Wheat</name>
    <dbReference type="NCBI Taxonomy" id="4565"/>
    <lineage>
        <taxon>Eukaryota</taxon>
        <taxon>Viridiplantae</taxon>
        <taxon>Streptophyta</taxon>
        <taxon>Embryophyta</taxon>
        <taxon>Tracheophyta</taxon>
        <taxon>Spermatophyta</taxon>
        <taxon>Magnoliopsida</taxon>
        <taxon>Liliopsida</taxon>
        <taxon>Poales</taxon>
        <taxon>Poaceae</taxon>
        <taxon>BOP clade</taxon>
        <taxon>Pooideae</taxon>
        <taxon>Triticodae</taxon>
        <taxon>Triticeae</taxon>
        <taxon>Triticinae</taxon>
        <taxon>Triticum</taxon>
    </lineage>
</organism>
<feature type="transmembrane region" description="Helical" evidence="2">
    <location>
        <begin position="774"/>
        <end position="793"/>
    </location>
</feature>
<feature type="transmembrane region" description="Helical" evidence="2">
    <location>
        <begin position="256"/>
        <end position="273"/>
    </location>
</feature>
<dbReference type="EnsemblPlants" id="TraesCS6B02G003300.1">
    <property type="protein sequence ID" value="TraesCS6B02G003300.1"/>
    <property type="gene ID" value="TraesCS6B02G003300"/>
</dbReference>
<feature type="domain" description="PGG" evidence="3">
    <location>
        <begin position="722"/>
        <end position="831"/>
    </location>
</feature>
<keyword evidence="5" id="KW-1185">Reference proteome</keyword>
<feature type="transmembrane region" description="Helical" evidence="2">
    <location>
        <begin position="726"/>
        <end position="743"/>
    </location>
</feature>
<dbReference type="KEGG" id="taes:123133024"/>
<feature type="transmembrane region" description="Helical" evidence="2">
    <location>
        <begin position="521"/>
        <end position="545"/>
    </location>
</feature>
<feature type="transmembrane region" description="Helical" evidence="2">
    <location>
        <begin position="452"/>
        <end position="471"/>
    </location>
</feature>
<feature type="transmembrane region" description="Helical" evidence="2">
    <location>
        <begin position="622"/>
        <end position="646"/>
    </location>
</feature>
<feature type="transmembrane region" description="Helical" evidence="2">
    <location>
        <begin position="838"/>
        <end position="856"/>
    </location>
</feature>
<reference evidence="4" key="2">
    <citation type="submission" date="2018-10" db="UniProtKB">
        <authorList>
            <consortium name="EnsemblPlants"/>
        </authorList>
    </citation>
    <scope>IDENTIFICATION</scope>
</reference>
<dbReference type="PANTHER" id="PTHR24177">
    <property type="entry name" value="CASKIN"/>
    <property type="match status" value="1"/>
</dbReference>
<feature type="region of interest" description="Disordered" evidence="1">
    <location>
        <begin position="659"/>
        <end position="717"/>
    </location>
</feature>
<dbReference type="GO" id="GO:0016020">
    <property type="term" value="C:membrane"/>
    <property type="evidence" value="ECO:0000318"/>
    <property type="project" value="GO_Central"/>
</dbReference>
<gene>
    <name evidence="4" type="primary">LOC123133024</name>
</gene>
<feature type="domain" description="PGG" evidence="3">
    <location>
        <begin position="514"/>
        <end position="620"/>
    </location>
</feature>
<dbReference type="OrthoDB" id="680066at2759"/>
<dbReference type="RefSeq" id="XP_044408504.1">
    <property type="nucleotide sequence ID" value="XM_044552569.1"/>
</dbReference>
<feature type="transmembrane region" description="Helical" evidence="2">
    <location>
        <begin position="62"/>
        <end position="84"/>
    </location>
</feature>
<keyword evidence="2" id="KW-0812">Transmembrane</keyword>
<keyword evidence="2" id="KW-1133">Transmembrane helix</keyword>
<feature type="transmembrane region" description="Helical" evidence="2">
    <location>
        <begin position="483"/>
        <end position="501"/>
    </location>
</feature>
<dbReference type="AlphaFoldDB" id="A0A3B6PDZ9"/>
<dbReference type="PANTHER" id="PTHR24177:SF45">
    <property type="entry name" value="OS06G0294000 PROTEIN"/>
    <property type="match status" value="1"/>
</dbReference>
<dbReference type="STRING" id="4565.A0A3B6PDZ9"/>
<feature type="domain" description="PGG" evidence="3">
    <location>
        <begin position="10"/>
        <end position="118"/>
    </location>
</feature>
<accession>A0A3B6PDZ9</accession>
<feature type="transmembrane region" description="Helical" evidence="2">
    <location>
        <begin position="169"/>
        <end position="186"/>
    </location>
</feature>
<proteinExistence type="predicted"/>
<feature type="transmembrane region" description="Helical" evidence="2">
    <location>
        <begin position="14"/>
        <end position="31"/>
    </location>
</feature>
<evidence type="ECO:0000313" key="4">
    <source>
        <dbReference type="EnsemblPlants" id="TraesCS6B02G003300.1"/>
    </source>
</evidence>
<feature type="transmembrane region" description="Helical" evidence="2">
    <location>
        <begin position="805"/>
        <end position="826"/>
    </location>
</feature>
<feature type="transmembrane region" description="Helical" evidence="2">
    <location>
        <begin position="565"/>
        <end position="586"/>
    </location>
</feature>
<feature type="domain" description="PGG" evidence="3">
    <location>
        <begin position="163"/>
        <end position="279"/>
    </location>
</feature>